<sequence length="449" mass="47415">MYNPPKLLSPVAEVSATLVKVTKLKDQGSAGIRGVVKGNATVASVVDLDNVRAHMASLERDLALAEAQSLSPATVAIRARVAIDDVKVSTSPVTNVAKGTDTGSLAEASLQSEVSSPVIGVHLITTGSKETNDVTGAGEMVERFDWSEDVDTPATYAPLLEPFRLPAKPTLDTKTEADIEWQYHALRTYRVEQPIQMRPAVLDDADTSSRALRQQTVDSPLIRPVTPNVLREPAVRLPYPLDSASVDRERLSAGDRPPRVNKSLEKAALNSDFASSKSVLGFGSGSTLESSDASGRGSTLKGEEVVNDARPNEPEAGGSSVVLPDTANRITPPPVRASVNPVGNEANGSPLNANKFPQAKSASLFAGVASASLSVAQKHVPVSASRQRGSKLPRRVDATKQPSVDANAPIEEYNPKYCSEDGSETLCRGGQSSGIEEEDKAGEAARLLL</sequence>
<reference evidence="1" key="1">
    <citation type="submission" date="2023-04" db="EMBL/GenBank/DDBJ databases">
        <title>Draft Genome sequencing of Naganishia species isolated from polar environments using Oxford Nanopore Technology.</title>
        <authorList>
            <person name="Leo P."/>
            <person name="Venkateswaran K."/>
        </authorList>
    </citation>
    <scope>NUCLEOTIDE SEQUENCE</scope>
    <source>
        <strain evidence="1">MNA-CCFEE 5425</strain>
    </source>
</reference>
<name>A0ACC2WWJ1_9TREE</name>
<dbReference type="EMBL" id="JASBWU010000016">
    <property type="protein sequence ID" value="KAJ9115499.1"/>
    <property type="molecule type" value="Genomic_DNA"/>
</dbReference>
<keyword evidence="2" id="KW-1185">Reference proteome</keyword>
<proteinExistence type="predicted"/>
<dbReference type="Proteomes" id="UP001243375">
    <property type="component" value="Unassembled WGS sequence"/>
</dbReference>
<organism evidence="1 2">
    <name type="scientific">Naganishia vaughanmartiniae</name>
    <dbReference type="NCBI Taxonomy" id="1424756"/>
    <lineage>
        <taxon>Eukaryota</taxon>
        <taxon>Fungi</taxon>
        <taxon>Dikarya</taxon>
        <taxon>Basidiomycota</taxon>
        <taxon>Agaricomycotina</taxon>
        <taxon>Tremellomycetes</taxon>
        <taxon>Filobasidiales</taxon>
        <taxon>Filobasidiaceae</taxon>
        <taxon>Naganishia</taxon>
    </lineage>
</organism>
<comment type="caution">
    <text evidence="1">The sequence shown here is derived from an EMBL/GenBank/DDBJ whole genome shotgun (WGS) entry which is preliminary data.</text>
</comment>
<evidence type="ECO:0000313" key="1">
    <source>
        <dbReference type="EMBL" id="KAJ9115499.1"/>
    </source>
</evidence>
<gene>
    <name evidence="1" type="ORF">QFC22_005257</name>
</gene>
<protein>
    <submittedName>
        <fullName evidence="1">Uncharacterized protein</fullName>
    </submittedName>
</protein>
<accession>A0ACC2WWJ1</accession>
<evidence type="ECO:0000313" key="2">
    <source>
        <dbReference type="Proteomes" id="UP001243375"/>
    </source>
</evidence>